<dbReference type="InterPro" id="IPR027381">
    <property type="entry name" value="LytR/CpsA/Psr_C"/>
</dbReference>
<reference evidence="4 5" key="1">
    <citation type="submission" date="2022-03" db="EMBL/GenBank/DDBJ databases">
        <title>Pseudonocardia alaer sp. nov., a novel actinomycete isolated from reed forest soil.</title>
        <authorList>
            <person name="Wang L."/>
        </authorList>
    </citation>
    <scope>NUCLEOTIDE SEQUENCE [LARGE SCALE GENOMIC DNA]</scope>
    <source>
        <strain evidence="4 5">Y-16303</strain>
    </source>
</reference>
<protein>
    <submittedName>
        <fullName evidence="4">Envelope integrity protein Cei</fullName>
    </submittedName>
</protein>
<sequence length="229" mass="23182">MTGGTARRLRPYQRRRRGPVVIVVSVLAVAAVVVWTTVLVNASGPAGTAQCPVPATGPLPGQVVSSDEIIAIPPVPPASVHVRVLNAGGQRGQANLVAAQLGDLGFGEAAPPANDPFYPDENLECSAQLRFGPTGEAAASTLALVLPCAEMVRDGRTENTVDVAVGTAFGDINPSTQAQDVLDQLAVAPTGGTDGSANADPNADPNAADAPPAPQVDPTLLEEARSASC</sequence>
<keyword evidence="2" id="KW-0472">Membrane</keyword>
<keyword evidence="2" id="KW-1133">Transmembrane helix</keyword>
<evidence type="ECO:0000259" key="3">
    <source>
        <dbReference type="Pfam" id="PF13399"/>
    </source>
</evidence>
<proteinExistence type="predicted"/>
<gene>
    <name evidence="4" type="primary">cei</name>
    <name evidence="4" type="ORF">MMF94_32010</name>
</gene>
<feature type="transmembrane region" description="Helical" evidence="2">
    <location>
        <begin position="20"/>
        <end position="40"/>
    </location>
</feature>
<dbReference type="Gene3D" id="3.30.70.2390">
    <property type="match status" value="1"/>
</dbReference>
<name>A0ABS9TP88_9PSEU</name>
<evidence type="ECO:0000313" key="5">
    <source>
        <dbReference type="Proteomes" id="UP001299970"/>
    </source>
</evidence>
<dbReference type="RefSeq" id="WP_241041161.1">
    <property type="nucleotide sequence ID" value="NZ_BAAAJF010000030.1"/>
</dbReference>
<organism evidence="4 5">
    <name type="scientific">Pseudonocardia alaniniphila</name>
    <dbReference type="NCBI Taxonomy" id="75291"/>
    <lineage>
        <taxon>Bacteria</taxon>
        <taxon>Bacillati</taxon>
        <taxon>Actinomycetota</taxon>
        <taxon>Actinomycetes</taxon>
        <taxon>Pseudonocardiales</taxon>
        <taxon>Pseudonocardiaceae</taxon>
        <taxon>Pseudonocardia</taxon>
    </lineage>
</organism>
<keyword evidence="5" id="KW-1185">Reference proteome</keyword>
<dbReference type="Pfam" id="PF13399">
    <property type="entry name" value="LytR_C"/>
    <property type="match status" value="1"/>
</dbReference>
<accession>A0ABS9TP88</accession>
<dbReference type="Proteomes" id="UP001299970">
    <property type="component" value="Unassembled WGS sequence"/>
</dbReference>
<dbReference type="EMBL" id="JAKXMK010000032">
    <property type="protein sequence ID" value="MCH6170350.1"/>
    <property type="molecule type" value="Genomic_DNA"/>
</dbReference>
<comment type="caution">
    <text evidence="4">The sequence shown here is derived from an EMBL/GenBank/DDBJ whole genome shotgun (WGS) entry which is preliminary data.</text>
</comment>
<dbReference type="NCBIfam" id="NF035953">
    <property type="entry name" value="integrity_Cei"/>
    <property type="match status" value="1"/>
</dbReference>
<keyword evidence="2" id="KW-0812">Transmembrane</keyword>
<feature type="domain" description="LytR/CpsA/Psr regulator C-terminal" evidence="3">
    <location>
        <begin position="79"/>
        <end position="169"/>
    </location>
</feature>
<evidence type="ECO:0000256" key="1">
    <source>
        <dbReference type="SAM" id="MobiDB-lite"/>
    </source>
</evidence>
<evidence type="ECO:0000313" key="4">
    <source>
        <dbReference type="EMBL" id="MCH6170350.1"/>
    </source>
</evidence>
<evidence type="ECO:0000256" key="2">
    <source>
        <dbReference type="SAM" id="Phobius"/>
    </source>
</evidence>
<feature type="compositionally biased region" description="Low complexity" evidence="1">
    <location>
        <begin position="197"/>
        <end position="210"/>
    </location>
</feature>
<feature type="region of interest" description="Disordered" evidence="1">
    <location>
        <begin position="188"/>
        <end position="229"/>
    </location>
</feature>